<feature type="repeat" description="TPR" evidence="1">
    <location>
        <begin position="35"/>
        <end position="68"/>
    </location>
</feature>
<comment type="caution">
    <text evidence="2">The sequence shown here is derived from an EMBL/GenBank/DDBJ whole genome shotgun (WGS) entry which is preliminary data.</text>
</comment>
<dbReference type="PANTHER" id="PTHR45862">
    <property type="entry name" value="PROTEIN SGT1 HOMOLOG"/>
    <property type="match status" value="1"/>
</dbReference>
<evidence type="ECO:0000313" key="3">
    <source>
        <dbReference type="Proteomes" id="UP001162131"/>
    </source>
</evidence>
<dbReference type="PROSITE" id="PS50005">
    <property type="entry name" value="TPR"/>
    <property type="match status" value="1"/>
</dbReference>
<dbReference type="AlphaFoldDB" id="A0AAU9IP87"/>
<reference evidence="2" key="1">
    <citation type="submission" date="2021-09" db="EMBL/GenBank/DDBJ databases">
        <authorList>
            <consortium name="AG Swart"/>
            <person name="Singh M."/>
            <person name="Singh A."/>
            <person name="Seah K."/>
            <person name="Emmerich C."/>
        </authorList>
    </citation>
    <scope>NUCLEOTIDE SEQUENCE</scope>
    <source>
        <strain evidence="2">ATCC30299</strain>
    </source>
</reference>
<dbReference type="GO" id="GO:0051087">
    <property type="term" value="F:protein-folding chaperone binding"/>
    <property type="evidence" value="ECO:0007669"/>
    <property type="project" value="InterPro"/>
</dbReference>
<evidence type="ECO:0000256" key="1">
    <source>
        <dbReference type="PROSITE-ProRule" id="PRU00339"/>
    </source>
</evidence>
<keyword evidence="1" id="KW-0802">TPR repeat</keyword>
<evidence type="ECO:0008006" key="4">
    <source>
        <dbReference type="Google" id="ProtNLM"/>
    </source>
</evidence>
<evidence type="ECO:0000313" key="2">
    <source>
        <dbReference type="EMBL" id="CAG9315571.1"/>
    </source>
</evidence>
<proteinExistence type="predicted"/>
<gene>
    <name evidence="2" type="ORF">BSTOLATCC_MIC14325</name>
</gene>
<sequence length="114" mass="12704">MMESLNRANSLFVQDQFSSAIPLYQEALADASCSLEAQIGLSSSYLKLGELHNAEISATRAIEIDPSSSLAHFRKGQALFYQMKFQESLIEFESSGNLGNNWVEKCKTELHRNA</sequence>
<dbReference type="Pfam" id="PF13432">
    <property type="entry name" value="TPR_16"/>
    <property type="match status" value="1"/>
</dbReference>
<dbReference type="Proteomes" id="UP001162131">
    <property type="component" value="Unassembled WGS sequence"/>
</dbReference>
<keyword evidence="3" id="KW-1185">Reference proteome</keyword>
<dbReference type="Gene3D" id="1.25.40.10">
    <property type="entry name" value="Tetratricopeptide repeat domain"/>
    <property type="match status" value="1"/>
</dbReference>
<dbReference type="InterPro" id="IPR019734">
    <property type="entry name" value="TPR_rpt"/>
</dbReference>
<accession>A0AAU9IP87</accession>
<dbReference type="InterPro" id="IPR011990">
    <property type="entry name" value="TPR-like_helical_dom_sf"/>
</dbReference>
<dbReference type="SUPFAM" id="SSF48452">
    <property type="entry name" value="TPR-like"/>
    <property type="match status" value="1"/>
</dbReference>
<dbReference type="EMBL" id="CAJZBQ010000014">
    <property type="protein sequence ID" value="CAG9315571.1"/>
    <property type="molecule type" value="Genomic_DNA"/>
</dbReference>
<organism evidence="2 3">
    <name type="scientific">Blepharisma stoltei</name>
    <dbReference type="NCBI Taxonomy" id="1481888"/>
    <lineage>
        <taxon>Eukaryota</taxon>
        <taxon>Sar</taxon>
        <taxon>Alveolata</taxon>
        <taxon>Ciliophora</taxon>
        <taxon>Postciliodesmatophora</taxon>
        <taxon>Heterotrichea</taxon>
        <taxon>Heterotrichida</taxon>
        <taxon>Blepharismidae</taxon>
        <taxon>Blepharisma</taxon>
    </lineage>
</organism>
<dbReference type="InterPro" id="IPR044563">
    <property type="entry name" value="Sgt1-like"/>
</dbReference>
<protein>
    <recommendedName>
        <fullName evidence="4">Tetratricopeptide repeat protein</fullName>
    </recommendedName>
</protein>
<name>A0AAU9IP87_9CILI</name>